<gene>
    <name evidence="2" type="ORF">HMPREF0647_08395</name>
</gene>
<evidence type="ECO:0000313" key="2">
    <source>
        <dbReference type="EMBL" id="KGF44040.1"/>
    </source>
</evidence>
<name>A0A096AAS1_9BACT</name>
<dbReference type="OrthoDB" id="1028473at2"/>
<dbReference type="EMBL" id="JRNQ01000053">
    <property type="protein sequence ID" value="KGF44040.1"/>
    <property type="molecule type" value="Genomic_DNA"/>
</dbReference>
<dbReference type="AlphaFoldDB" id="A0A096AAS1"/>
<dbReference type="Proteomes" id="UP000029525">
    <property type="component" value="Unassembled WGS sequence"/>
</dbReference>
<comment type="caution">
    <text evidence="2">The sequence shown here is derived from an EMBL/GenBank/DDBJ whole genome shotgun (WGS) entry which is preliminary data.</text>
</comment>
<dbReference type="InterPro" id="IPR025343">
    <property type="entry name" value="DUF4099"/>
</dbReference>
<accession>A0A096AAS1</accession>
<feature type="domain" description="DUF4099" evidence="1">
    <location>
        <begin position="11"/>
        <end position="88"/>
    </location>
</feature>
<proteinExistence type="predicted"/>
<evidence type="ECO:0000259" key="1">
    <source>
        <dbReference type="Pfam" id="PF13351"/>
    </source>
</evidence>
<dbReference type="Pfam" id="PF13351">
    <property type="entry name" value="DUF4099"/>
    <property type="match status" value="1"/>
</dbReference>
<protein>
    <recommendedName>
        <fullName evidence="1">DUF4099 domain-containing protein</fullName>
    </recommendedName>
</protein>
<reference evidence="2 3" key="1">
    <citation type="submission" date="2014-07" db="EMBL/GenBank/DDBJ databases">
        <authorList>
            <person name="McCorrison J."/>
            <person name="Sanka R."/>
            <person name="Torralba M."/>
            <person name="Gillis M."/>
            <person name="Haft D.H."/>
            <person name="Methe B."/>
            <person name="Sutton G."/>
            <person name="Nelson K.E."/>
        </authorList>
    </citation>
    <scope>NUCLEOTIDE SEQUENCE [LARGE SCALE GENOMIC DNA]</scope>
    <source>
        <strain evidence="2 3">DNF00320</strain>
    </source>
</reference>
<sequence length="258" mass="29927">MDMAMQNRFLESDIPYGKLAKLGISKEKTLSMPKDLLETFLSGKVTPLIQTHIKSQSGTLYEVPLKLQLIQDRAGNIKLMTYPVRKDIVSDIALNNDEKDRLRQGEILRKEIKEDGVRRMQFIQLDYETKSLIKRNVSNLRLPEQIAQMEKINDIQLGMNQKEAIKEGKPIELEVGHEKVSVGVDLKEPQGFKIVKGDMAEWDRQQKIKYDRANEGFMGYVLTDQNRWEYQQVVDNLQHKETKHEVKEEQKPTTGMKL</sequence>
<evidence type="ECO:0000313" key="3">
    <source>
        <dbReference type="Proteomes" id="UP000029525"/>
    </source>
</evidence>
<organism evidence="2 3">
    <name type="scientific">Prevotella bivia DNF00320</name>
    <dbReference type="NCBI Taxonomy" id="1401068"/>
    <lineage>
        <taxon>Bacteria</taxon>
        <taxon>Pseudomonadati</taxon>
        <taxon>Bacteroidota</taxon>
        <taxon>Bacteroidia</taxon>
        <taxon>Bacteroidales</taxon>
        <taxon>Prevotellaceae</taxon>
        <taxon>Prevotella</taxon>
    </lineage>
</organism>